<dbReference type="InterPro" id="IPR048279">
    <property type="entry name" value="MdtK-like"/>
</dbReference>
<organism evidence="9 10">
    <name type="scientific">Priestia iocasae</name>
    <dbReference type="NCBI Taxonomy" id="2291674"/>
    <lineage>
        <taxon>Bacteria</taxon>
        <taxon>Bacillati</taxon>
        <taxon>Bacillota</taxon>
        <taxon>Bacilli</taxon>
        <taxon>Bacillales</taxon>
        <taxon>Bacillaceae</taxon>
        <taxon>Priestia</taxon>
    </lineage>
</organism>
<feature type="transmembrane region" description="Helical" evidence="8">
    <location>
        <begin position="411"/>
        <end position="433"/>
    </location>
</feature>
<dbReference type="PANTHER" id="PTHR42925:SF1">
    <property type="entry name" value="VIRULENCE FACTOR MVIN"/>
    <property type="match status" value="1"/>
</dbReference>
<feature type="transmembrane region" description="Helical" evidence="8">
    <location>
        <begin position="130"/>
        <end position="150"/>
    </location>
</feature>
<evidence type="ECO:0000256" key="6">
    <source>
        <dbReference type="ARBA" id="ARBA00022989"/>
    </source>
</evidence>
<evidence type="ECO:0000256" key="8">
    <source>
        <dbReference type="SAM" id="Phobius"/>
    </source>
</evidence>
<dbReference type="PIRSF" id="PIRSF006603">
    <property type="entry name" value="DinF"/>
    <property type="match status" value="1"/>
</dbReference>
<dbReference type="RefSeq" id="WP_205185768.1">
    <property type="nucleotide sequence ID" value="NZ_JAFBFC010000002.1"/>
</dbReference>
<dbReference type="EMBL" id="JAFBFC010000002">
    <property type="protein sequence ID" value="MBM7702622.1"/>
    <property type="molecule type" value="Genomic_DNA"/>
</dbReference>
<evidence type="ECO:0000313" key="10">
    <source>
        <dbReference type="Proteomes" id="UP000809829"/>
    </source>
</evidence>
<dbReference type="NCBIfam" id="TIGR00797">
    <property type="entry name" value="matE"/>
    <property type="match status" value="1"/>
</dbReference>
<evidence type="ECO:0000256" key="2">
    <source>
        <dbReference type="ARBA" id="ARBA00010199"/>
    </source>
</evidence>
<keyword evidence="5 8" id="KW-0812">Transmembrane</keyword>
<evidence type="ECO:0000256" key="3">
    <source>
        <dbReference type="ARBA" id="ARBA00022448"/>
    </source>
</evidence>
<dbReference type="PANTHER" id="PTHR42925">
    <property type="entry name" value="MULTIDRUG AND TOXIN EFFLUX PROTEIN MATE FAMILY"/>
    <property type="match status" value="1"/>
</dbReference>
<comment type="subcellular location">
    <subcellularLocation>
        <location evidence="1">Cell membrane</location>
        <topology evidence="1">Multi-pass membrane protein</topology>
    </subcellularLocation>
</comment>
<name>A0ABS2QUF8_9BACI</name>
<dbReference type="InterPro" id="IPR002528">
    <property type="entry name" value="MATE_fam"/>
</dbReference>
<feature type="transmembrane region" description="Helical" evidence="8">
    <location>
        <begin position="349"/>
        <end position="373"/>
    </location>
</feature>
<feature type="transmembrane region" description="Helical" evidence="8">
    <location>
        <begin position="194"/>
        <end position="214"/>
    </location>
</feature>
<feature type="transmembrane region" description="Helical" evidence="8">
    <location>
        <begin position="85"/>
        <end position="110"/>
    </location>
</feature>
<keyword evidence="10" id="KW-1185">Reference proteome</keyword>
<dbReference type="CDD" id="cd13134">
    <property type="entry name" value="MATE_like_8"/>
    <property type="match status" value="1"/>
</dbReference>
<feature type="transmembrane region" description="Helical" evidence="8">
    <location>
        <begin position="50"/>
        <end position="73"/>
    </location>
</feature>
<reference evidence="9 10" key="1">
    <citation type="submission" date="2021-01" db="EMBL/GenBank/DDBJ databases">
        <title>Genomic Encyclopedia of Type Strains, Phase IV (KMG-IV): sequencing the most valuable type-strain genomes for metagenomic binning, comparative biology and taxonomic classification.</title>
        <authorList>
            <person name="Goeker M."/>
        </authorList>
    </citation>
    <scope>NUCLEOTIDE SEQUENCE [LARGE SCALE GENOMIC DNA]</scope>
    <source>
        <strain evidence="9 10">DSM 104297</strain>
    </source>
</reference>
<evidence type="ECO:0000256" key="7">
    <source>
        <dbReference type="ARBA" id="ARBA00023136"/>
    </source>
</evidence>
<evidence type="ECO:0000256" key="4">
    <source>
        <dbReference type="ARBA" id="ARBA00022475"/>
    </source>
</evidence>
<dbReference type="Proteomes" id="UP000809829">
    <property type="component" value="Unassembled WGS sequence"/>
</dbReference>
<dbReference type="Pfam" id="PF01554">
    <property type="entry name" value="MatE"/>
    <property type="match status" value="2"/>
</dbReference>
<accession>A0ABS2QUF8</accession>
<keyword evidence="4" id="KW-1003">Cell membrane</keyword>
<evidence type="ECO:0000313" key="9">
    <source>
        <dbReference type="EMBL" id="MBM7702622.1"/>
    </source>
</evidence>
<proteinExistence type="inferred from homology"/>
<sequence length="450" mass="49817">MSTLKEHKKMALFTLTWPIFIEIFLHMLMGNADTLMLSQYSDNSVAAVGVANQILYIIIVMFGFVATGSSIIVAQQLGAKKRKEASEVVVISIIANVLFGAALSLIVYLFSKSLLRIMDLPNELMGEATIYLQVVGGLSLIQAIIMTIGATLRSYSFTKDTMYVTIGMNILNIIGNYFVIFGPFGFPVLGVEGVAYSTVISRFIGLMIIVVILFKRIDEKLPFSSFYKLPSVHLKNLLRIGIPSAGEHLSYNTSQMAITYFITLMGTEALTTKVYAQNLMMFIFLFSVAISQGTQILIGHLIGAGKLDEAYERCLKSLRLSLFISTCMAIMFSFFSKPLLTIFTSNPEIIAVGSTLILLTIILEPGRAFNLVIINSLRAAGDVKFPTYIGILSMWGIAVTISYLLGVVFGLGLAGVWVAFIVDEWLRGLIMLWRWRSKVWEQKSFVPRTA</sequence>
<comment type="similarity">
    <text evidence="2">Belongs to the multi antimicrobial extrusion (MATE) (TC 2.A.66.1) family.</text>
</comment>
<feature type="transmembrane region" description="Helical" evidence="8">
    <location>
        <begin position="162"/>
        <end position="182"/>
    </location>
</feature>
<keyword evidence="3" id="KW-0813">Transport</keyword>
<evidence type="ECO:0000256" key="5">
    <source>
        <dbReference type="ARBA" id="ARBA00022692"/>
    </source>
</evidence>
<evidence type="ECO:0000256" key="1">
    <source>
        <dbReference type="ARBA" id="ARBA00004651"/>
    </source>
</evidence>
<keyword evidence="7 8" id="KW-0472">Membrane</keyword>
<feature type="transmembrane region" description="Helical" evidence="8">
    <location>
        <begin position="282"/>
        <end position="302"/>
    </location>
</feature>
<feature type="transmembrane region" description="Helical" evidence="8">
    <location>
        <begin position="322"/>
        <end position="343"/>
    </location>
</feature>
<feature type="transmembrane region" description="Helical" evidence="8">
    <location>
        <begin position="12"/>
        <end position="30"/>
    </location>
</feature>
<protein>
    <submittedName>
        <fullName evidence="9">MATE family efflux protein</fullName>
    </submittedName>
</protein>
<gene>
    <name evidence="9" type="ORF">JOC83_001456</name>
</gene>
<dbReference type="InterPro" id="IPR047135">
    <property type="entry name" value="YsiQ"/>
</dbReference>
<comment type="caution">
    <text evidence="9">The sequence shown here is derived from an EMBL/GenBank/DDBJ whole genome shotgun (WGS) entry which is preliminary data.</text>
</comment>
<keyword evidence="6 8" id="KW-1133">Transmembrane helix</keyword>